<evidence type="ECO:0000256" key="5">
    <source>
        <dbReference type="SAM" id="Phobius"/>
    </source>
</evidence>
<comment type="caution">
    <text evidence="6">The sequence shown here is derived from an EMBL/GenBank/DDBJ whole genome shotgun (WGS) entry which is preliminary data.</text>
</comment>
<dbReference type="Pfam" id="PF04193">
    <property type="entry name" value="PQ-loop"/>
    <property type="match status" value="1"/>
</dbReference>
<gene>
    <name evidence="6" type="ORF">HK105_204714</name>
</gene>
<reference evidence="6 7" key="1">
    <citation type="submission" date="2023-09" db="EMBL/GenBank/DDBJ databases">
        <title>Pangenome analysis of Batrachochytrium dendrobatidis and related Chytrids.</title>
        <authorList>
            <person name="Yacoub M.N."/>
            <person name="Stajich J.E."/>
            <person name="James T.Y."/>
        </authorList>
    </citation>
    <scope>NUCLEOTIDE SEQUENCE [LARGE SCALE GENOMIC DNA]</scope>
    <source>
        <strain evidence="6 7">JEL0888</strain>
    </source>
</reference>
<protein>
    <recommendedName>
        <fullName evidence="8">PQ loop repeat protein</fullName>
    </recommendedName>
</protein>
<proteinExistence type="predicted"/>
<evidence type="ECO:0000256" key="4">
    <source>
        <dbReference type="ARBA" id="ARBA00023136"/>
    </source>
</evidence>
<comment type="subcellular location">
    <subcellularLocation>
        <location evidence="1">Membrane</location>
        <topology evidence="1">Multi-pass membrane protein</topology>
    </subcellularLocation>
</comment>
<feature type="transmembrane region" description="Helical" evidence="5">
    <location>
        <begin position="7"/>
        <end position="26"/>
    </location>
</feature>
<evidence type="ECO:0008006" key="8">
    <source>
        <dbReference type="Google" id="ProtNLM"/>
    </source>
</evidence>
<dbReference type="Gene3D" id="1.20.1280.290">
    <property type="match status" value="1"/>
</dbReference>
<keyword evidence="7" id="KW-1185">Reference proteome</keyword>
<keyword evidence="4 5" id="KW-0472">Membrane</keyword>
<evidence type="ECO:0000256" key="3">
    <source>
        <dbReference type="ARBA" id="ARBA00022989"/>
    </source>
</evidence>
<evidence type="ECO:0000313" key="7">
    <source>
        <dbReference type="Proteomes" id="UP001527925"/>
    </source>
</evidence>
<feature type="transmembrane region" description="Helical" evidence="5">
    <location>
        <begin position="63"/>
        <end position="84"/>
    </location>
</feature>
<sequence length="100" mass="10768">MTSTADIFAYVGGVFLSLCAIPQLVVMWQNRSAKDVSMLWILSYIIGLSFTLVYLLLLSAWAGAIPIMVQIALAFVVLVSKLLMDFGVVKPANTADKAAA</sequence>
<name>A0ABR4N8C4_9FUNG</name>
<evidence type="ECO:0000256" key="2">
    <source>
        <dbReference type="ARBA" id="ARBA00022692"/>
    </source>
</evidence>
<evidence type="ECO:0000256" key="1">
    <source>
        <dbReference type="ARBA" id="ARBA00004141"/>
    </source>
</evidence>
<feature type="transmembrane region" description="Helical" evidence="5">
    <location>
        <begin position="38"/>
        <end position="57"/>
    </location>
</feature>
<evidence type="ECO:0000313" key="6">
    <source>
        <dbReference type="EMBL" id="KAL2915767.1"/>
    </source>
</evidence>
<keyword evidence="2 5" id="KW-0812">Transmembrane</keyword>
<dbReference type="InterPro" id="IPR006603">
    <property type="entry name" value="PQ-loop_rpt"/>
</dbReference>
<dbReference type="Proteomes" id="UP001527925">
    <property type="component" value="Unassembled WGS sequence"/>
</dbReference>
<keyword evidence="3 5" id="KW-1133">Transmembrane helix</keyword>
<accession>A0ABR4N8C4</accession>
<organism evidence="6 7">
    <name type="scientific">Polyrhizophydium stewartii</name>
    <dbReference type="NCBI Taxonomy" id="2732419"/>
    <lineage>
        <taxon>Eukaryota</taxon>
        <taxon>Fungi</taxon>
        <taxon>Fungi incertae sedis</taxon>
        <taxon>Chytridiomycota</taxon>
        <taxon>Chytridiomycota incertae sedis</taxon>
        <taxon>Chytridiomycetes</taxon>
        <taxon>Rhizophydiales</taxon>
        <taxon>Rhizophydiales incertae sedis</taxon>
        <taxon>Polyrhizophydium</taxon>
    </lineage>
</organism>
<dbReference type="EMBL" id="JADGIZ020000021">
    <property type="protein sequence ID" value="KAL2915767.1"/>
    <property type="molecule type" value="Genomic_DNA"/>
</dbReference>